<dbReference type="Gene3D" id="1.10.510.10">
    <property type="entry name" value="Transferase(Phosphotransferase) domain 1"/>
    <property type="match status" value="1"/>
</dbReference>
<dbReference type="Gene3D" id="3.30.10.20">
    <property type="match status" value="3"/>
</dbReference>
<evidence type="ECO:0000256" key="6">
    <source>
        <dbReference type="ARBA" id="ARBA00022840"/>
    </source>
</evidence>
<feature type="binding site" evidence="9">
    <location>
        <position position="40"/>
    </location>
    <ligand>
        <name>ATP</name>
        <dbReference type="ChEBI" id="CHEBI:30616"/>
    </ligand>
</feature>
<dbReference type="Pfam" id="PF00069">
    <property type="entry name" value="Pkinase"/>
    <property type="match status" value="1"/>
</dbReference>
<comment type="catalytic activity">
    <reaction evidence="7">
        <text>L-threonyl-[protein] + ATP = O-phospho-L-threonyl-[protein] + ADP + H(+)</text>
        <dbReference type="Rhea" id="RHEA:46608"/>
        <dbReference type="Rhea" id="RHEA-COMP:11060"/>
        <dbReference type="Rhea" id="RHEA-COMP:11605"/>
        <dbReference type="ChEBI" id="CHEBI:15378"/>
        <dbReference type="ChEBI" id="CHEBI:30013"/>
        <dbReference type="ChEBI" id="CHEBI:30616"/>
        <dbReference type="ChEBI" id="CHEBI:61977"/>
        <dbReference type="ChEBI" id="CHEBI:456216"/>
        <dbReference type="EC" id="2.7.11.1"/>
    </reaction>
</comment>
<evidence type="ECO:0000259" key="13">
    <source>
        <dbReference type="PROSITE" id="PS51178"/>
    </source>
</evidence>
<dbReference type="PANTHER" id="PTHR43289">
    <property type="entry name" value="MITOGEN-ACTIVATED PROTEIN KINASE KINASE KINASE 20-RELATED"/>
    <property type="match status" value="1"/>
</dbReference>
<feature type="domain" description="Protein kinase" evidence="12">
    <location>
        <begin position="11"/>
        <end position="267"/>
    </location>
</feature>
<protein>
    <recommendedName>
        <fullName evidence="1">non-specific serine/threonine protein kinase</fullName>
        <ecNumber evidence="1">2.7.11.1</ecNumber>
    </recommendedName>
</protein>
<dbReference type="InterPro" id="IPR017441">
    <property type="entry name" value="Protein_kinase_ATP_BS"/>
</dbReference>
<dbReference type="InterPro" id="IPR008271">
    <property type="entry name" value="Ser/Thr_kinase_AS"/>
</dbReference>
<keyword evidence="11" id="KW-1133">Transmembrane helix</keyword>
<feature type="domain" description="PASTA" evidence="13">
    <location>
        <begin position="496"/>
        <end position="562"/>
    </location>
</feature>
<dbReference type="GO" id="GO:0016301">
    <property type="term" value="F:kinase activity"/>
    <property type="evidence" value="ECO:0007669"/>
    <property type="project" value="UniProtKB-KW"/>
</dbReference>
<dbReference type="EMBL" id="BAAACW010000016">
    <property type="protein sequence ID" value="GAA0352139.1"/>
    <property type="molecule type" value="Genomic_DNA"/>
</dbReference>
<evidence type="ECO:0000256" key="10">
    <source>
        <dbReference type="SAM" id="MobiDB-lite"/>
    </source>
</evidence>
<feature type="domain" description="PASTA" evidence="13">
    <location>
        <begin position="360"/>
        <end position="427"/>
    </location>
</feature>
<evidence type="ECO:0000256" key="8">
    <source>
        <dbReference type="ARBA" id="ARBA00048679"/>
    </source>
</evidence>
<dbReference type="SUPFAM" id="SSF56112">
    <property type="entry name" value="Protein kinase-like (PK-like)"/>
    <property type="match status" value="1"/>
</dbReference>
<evidence type="ECO:0000256" key="7">
    <source>
        <dbReference type="ARBA" id="ARBA00047899"/>
    </source>
</evidence>
<evidence type="ECO:0000313" key="14">
    <source>
        <dbReference type="EMBL" id="GAA0352139.1"/>
    </source>
</evidence>
<gene>
    <name evidence="14" type="primary">pknB</name>
    <name evidence="14" type="ORF">GCM10008932_01400</name>
</gene>
<dbReference type="InterPro" id="IPR011009">
    <property type="entry name" value="Kinase-like_dom_sf"/>
</dbReference>
<dbReference type="Pfam" id="PF03793">
    <property type="entry name" value="PASTA"/>
    <property type="match status" value="3"/>
</dbReference>
<keyword evidence="5 14" id="KW-0418">Kinase</keyword>
<keyword evidence="15" id="KW-1185">Reference proteome</keyword>
<keyword evidence="3" id="KW-0808">Transferase</keyword>
<feature type="transmembrane region" description="Helical" evidence="11">
    <location>
        <begin position="338"/>
        <end position="356"/>
    </location>
</feature>
<evidence type="ECO:0000256" key="4">
    <source>
        <dbReference type="ARBA" id="ARBA00022741"/>
    </source>
</evidence>
<dbReference type="RefSeq" id="WP_343752971.1">
    <property type="nucleotide sequence ID" value="NZ_BAAACW010000016.1"/>
</dbReference>
<feature type="compositionally biased region" description="Acidic residues" evidence="10">
    <location>
        <begin position="584"/>
        <end position="611"/>
    </location>
</feature>
<dbReference type="Gene3D" id="2.60.40.2560">
    <property type="match status" value="1"/>
</dbReference>
<dbReference type="PROSITE" id="PS51178">
    <property type="entry name" value="PASTA"/>
    <property type="match status" value="3"/>
</dbReference>
<evidence type="ECO:0000313" key="15">
    <source>
        <dbReference type="Proteomes" id="UP001501166"/>
    </source>
</evidence>
<dbReference type="SMART" id="SM00740">
    <property type="entry name" value="PASTA"/>
    <property type="match status" value="3"/>
</dbReference>
<evidence type="ECO:0000256" key="3">
    <source>
        <dbReference type="ARBA" id="ARBA00022679"/>
    </source>
</evidence>
<keyword evidence="6 9" id="KW-0067">ATP-binding</keyword>
<keyword evidence="11" id="KW-0472">Membrane</keyword>
<keyword evidence="4 9" id="KW-0547">Nucleotide-binding</keyword>
<reference evidence="14 15" key="1">
    <citation type="journal article" date="2019" name="Int. J. Syst. Evol. Microbiol.">
        <title>The Global Catalogue of Microorganisms (GCM) 10K type strain sequencing project: providing services to taxonomists for standard genome sequencing and annotation.</title>
        <authorList>
            <consortium name="The Broad Institute Genomics Platform"/>
            <consortium name="The Broad Institute Genome Sequencing Center for Infectious Disease"/>
            <person name="Wu L."/>
            <person name="Ma J."/>
        </authorList>
    </citation>
    <scope>NUCLEOTIDE SEQUENCE [LARGE SCALE GENOMIC DNA]</scope>
    <source>
        <strain evidence="14 15">JCM 12662</strain>
    </source>
</reference>
<dbReference type="CDD" id="cd14014">
    <property type="entry name" value="STKc_PknB_like"/>
    <property type="match status" value="1"/>
</dbReference>
<proteinExistence type="predicted"/>
<dbReference type="PROSITE" id="PS50011">
    <property type="entry name" value="PROTEIN_KINASE_DOM"/>
    <property type="match status" value="1"/>
</dbReference>
<evidence type="ECO:0000256" key="9">
    <source>
        <dbReference type="PROSITE-ProRule" id="PRU10141"/>
    </source>
</evidence>
<dbReference type="Proteomes" id="UP001501166">
    <property type="component" value="Unassembled WGS sequence"/>
</dbReference>
<evidence type="ECO:0000256" key="1">
    <source>
        <dbReference type="ARBA" id="ARBA00012513"/>
    </source>
</evidence>
<keyword evidence="2" id="KW-0723">Serine/threonine-protein kinase</keyword>
<comment type="catalytic activity">
    <reaction evidence="8">
        <text>L-seryl-[protein] + ATP = O-phospho-L-seryl-[protein] + ADP + H(+)</text>
        <dbReference type="Rhea" id="RHEA:17989"/>
        <dbReference type="Rhea" id="RHEA-COMP:9863"/>
        <dbReference type="Rhea" id="RHEA-COMP:11604"/>
        <dbReference type="ChEBI" id="CHEBI:15378"/>
        <dbReference type="ChEBI" id="CHEBI:29999"/>
        <dbReference type="ChEBI" id="CHEBI:30616"/>
        <dbReference type="ChEBI" id="CHEBI:83421"/>
        <dbReference type="ChEBI" id="CHEBI:456216"/>
        <dbReference type="EC" id="2.7.11.1"/>
    </reaction>
</comment>
<evidence type="ECO:0000256" key="11">
    <source>
        <dbReference type="SAM" id="Phobius"/>
    </source>
</evidence>
<dbReference type="PROSITE" id="PS00107">
    <property type="entry name" value="PROTEIN_KINASE_ATP"/>
    <property type="match status" value="1"/>
</dbReference>
<feature type="compositionally biased region" description="Basic and acidic residues" evidence="10">
    <location>
        <begin position="302"/>
        <end position="331"/>
    </location>
</feature>
<accession>A0ABN0X1L3</accession>
<dbReference type="CDD" id="cd06577">
    <property type="entry name" value="PASTA_pknB"/>
    <property type="match status" value="2"/>
</dbReference>
<name>A0ABN0X1L3_9LACT</name>
<keyword evidence="11" id="KW-0812">Transmembrane</keyword>
<dbReference type="PANTHER" id="PTHR43289:SF34">
    <property type="entry name" value="SERINE_THREONINE-PROTEIN KINASE YBDM-RELATED"/>
    <property type="match status" value="1"/>
</dbReference>
<feature type="region of interest" description="Disordered" evidence="10">
    <location>
        <begin position="584"/>
        <end position="617"/>
    </location>
</feature>
<dbReference type="InterPro" id="IPR000719">
    <property type="entry name" value="Prot_kinase_dom"/>
</dbReference>
<dbReference type="PROSITE" id="PS00108">
    <property type="entry name" value="PROTEIN_KINASE_ST"/>
    <property type="match status" value="1"/>
</dbReference>
<feature type="region of interest" description="Disordered" evidence="10">
    <location>
        <begin position="269"/>
        <end position="332"/>
    </location>
</feature>
<dbReference type="InterPro" id="IPR005543">
    <property type="entry name" value="PASTA_dom"/>
</dbReference>
<sequence length="679" mass="76178">MIPGERISNRYKIIREIGSGGMANVFLAEDLILERQVAVKLMAYNFHNDEASIRRFKREALSTTELTHPNIVNVVDVGEEKNPYIVMEYVEGYDLKEYIKEHYPIPYKKTISIMSQILDAVEYAHRHNIIHRDLKPQNILIDNHDTVKITDFGIAVALSENSITQTNSLLGSVHYISPEQARGSMATKQSDIYSLGILLYELLSGKVPFDGESAVSIALKHFQNDIPSLKETDSSMPQALENVVLKATAKEAHVRYASVREMKEDLMTAMSPSREDEPKFIPESNADDSTRVLTPITSPTEKNSEKPAKDLTDTKKTTIVEPVQKDSEGTQKKKNRKGLLLTIIITLLIVIGYFIFTMTQPQEVSVPPLEGLPQEEAVDLIEELNLVVGEIIELNDEEVDSGHVIRSNPSERAIIREGAEVDLYVSIGQEPIAMPDVEGENYQEARAELTSMNFTVESEEENHDTIPEGVIISQSITPGEDVIPNETTVNLIVSSGPQAYEFRDLTNFTETGVMEYIEELNLSVNFSYASHDTITEGRVVSQSPEPGSIIHSGQRISVVLSTGPEEPELFTFDRSFMVEYVAPEVEEDNEEETDNEEEPDAEETEDSEDTEDVPRVPNVIQVYVEDSENSIDDIYREFEIINDTEVTLIFNVLEGESATVRIDRDGETIIEESNIEPNN</sequence>
<feature type="compositionally biased region" description="Polar residues" evidence="10">
    <location>
        <begin position="291"/>
        <end position="301"/>
    </location>
</feature>
<comment type="caution">
    <text evidence="14">The sequence shown here is derived from an EMBL/GenBank/DDBJ whole genome shotgun (WGS) entry which is preliminary data.</text>
</comment>
<evidence type="ECO:0000256" key="2">
    <source>
        <dbReference type="ARBA" id="ARBA00022527"/>
    </source>
</evidence>
<dbReference type="Gene3D" id="3.30.200.20">
    <property type="entry name" value="Phosphorylase Kinase, domain 1"/>
    <property type="match status" value="1"/>
</dbReference>
<dbReference type="SMART" id="SM00220">
    <property type="entry name" value="S_TKc"/>
    <property type="match status" value="1"/>
</dbReference>
<evidence type="ECO:0000259" key="12">
    <source>
        <dbReference type="PROSITE" id="PS50011"/>
    </source>
</evidence>
<dbReference type="EC" id="2.7.11.1" evidence="1"/>
<dbReference type="NCBIfam" id="NF033483">
    <property type="entry name" value="PknB_PASTA_kin"/>
    <property type="match status" value="1"/>
</dbReference>
<feature type="domain" description="PASTA" evidence="13">
    <location>
        <begin position="428"/>
        <end position="495"/>
    </location>
</feature>
<evidence type="ECO:0000256" key="5">
    <source>
        <dbReference type="ARBA" id="ARBA00022777"/>
    </source>
</evidence>
<organism evidence="14 15">
    <name type="scientific">Alkalibacterium iburiense</name>
    <dbReference type="NCBI Taxonomy" id="290589"/>
    <lineage>
        <taxon>Bacteria</taxon>
        <taxon>Bacillati</taxon>
        <taxon>Bacillota</taxon>
        <taxon>Bacilli</taxon>
        <taxon>Lactobacillales</taxon>
        <taxon>Carnobacteriaceae</taxon>
        <taxon>Alkalibacterium</taxon>
    </lineage>
</organism>